<name>A0A1T1H7H9_OCELI</name>
<accession>A0A1T1H7H9</accession>
<gene>
    <name evidence="1" type="ORF">BTA35_0216620</name>
</gene>
<keyword evidence="2" id="KW-1185">Reference proteome</keyword>
<dbReference type="Gene3D" id="2.60.520.10">
    <property type="entry name" value="Phage fibre proteins"/>
    <property type="match status" value="1"/>
</dbReference>
<reference evidence="1" key="1">
    <citation type="submission" date="2017-02" db="EMBL/GenBank/DDBJ databases">
        <title>Draft Genome Sequence of the Salt Water Bacterium Oceanospirillum linum ATCC 11336.</title>
        <authorList>
            <person name="Trachtenberg A.M."/>
            <person name="Carney J.G."/>
            <person name="Linnane J.D."/>
            <person name="Rheaume B.A."/>
            <person name="Pitts N.L."/>
            <person name="Mykles D.L."/>
            <person name="Maclea K.S."/>
        </authorList>
    </citation>
    <scope>NUCLEOTIDE SEQUENCE [LARGE SCALE GENOMIC DNA]</scope>
    <source>
        <strain evidence="1">ATCC 11336</strain>
    </source>
</reference>
<evidence type="ECO:0000313" key="2">
    <source>
        <dbReference type="Proteomes" id="UP000190064"/>
    </source>
</evidence>
<dbReference type="RefSeq" id="WP_238377629.1">
    <property type="nucleotide sequence ID" value="NZ_MTSD02000056.1"/>
</dbReference>
<comment type="caution">
    <text evidence="1">The sequence shown here is derived from an EMBL/GenBank/DDBJ whole genome shotgun (WGS) entry which is preliminary data.</text>
</comment>
<dbReference type="Proteomes" id="UP000190064">
    <property type="component" value="Unassembled WGS sequence"/>
</dbReference>
<proteinExistence type="predicted"/>
<feature type="non-terminal residue" evidence="1">
    <location>
        <position position="129"/>
    </location>
</feature>
<sequence length="129" mass="13904">MTITGYQFDKMKVTPEADAMLYHALANRQNCVITGVGSDLSATATGLNVYLNPGASIVCGRLLTVTNQETLTVQANTSGYICQTIDLTETNTATGTPGSGDYIVANNQYRLEVVNELTQQDLMKDGQIY</sequence>
<evidence type="ECO:0000313" key="1">
    <source>
        <dbReference type="EMBL" id="OOV85824.1"/>
    </source>
</evidence>
<dbReference type="EMBL" id="MTSD02000056">
    <property type="protein sequence ID" value="OOV85824.1"/>
    <property type="molecule type" value="Genomic_DNA"/>
</dbReference>
<protein>
    <submittedName>
        <fullName evidence="1">Uncharacterized protein</fullName>
    </submittedName>
</protein>
<dbReference type="AlphaFoldDB" id="A0A1T1H7H9"/>
<organism evidence="1 2">
    <name type="scientific">Oceanospirillum linum</name>
    <dbReference type="NCBI Taxonomy" id="966"/>
    <lineage>
        <taxon>Bacteria</taxon>
        <taxon>Pseudomonadati</taxon>
        <taxon>Pseudomonadota</taxon>
        <taxon>Gammaproteobacteria</taxon>
        <taxon>Oceanospirillales</taxon>
        <taxon>Oceanospirillaceae</taxon>
        <taxon>Oceanospirillum</taxon>
    </lineage>
</organism>